<sequence>MKVLITGATGLVGTALTELCHKNGIDVNYLTTSKDKIQSKNNYKGFYWNTKTDEIDDACFEGVDTIFHLAGATIAQRWSVENRKAIFESRVVTTRLLYSTLSRKHKNGETVTVKHFITASAIGGYPSSFTKLYDESYPEYASGFLGQVVEQWETAALEFQKIDVMTSRVRTGVILDKEAGALPKLMKPISYGAGAPLGTGKQWQSWIHIDDMAGIYYHIYENKLSGVYNGVAPAPVTNKKFTEVVADELGKPLILPKVPAFALKLMLGDMAAVVLESQKVSALKIQEDGYKFKYSDIDSAVADLLA</sequence>
<feature type="domain" description="NAD-dependent epimerase/dehydratase" evidence="2">
    <location>
        <begin position="3"/>
        <end position="228"/>
    </location>
</feature>
<evidence type="ECO:0000259" key="2">
    <source>
        <dbReference type="Pfam" id="PF01370"/>
    </source>
</evidence>
<evidence type="ECO:0000256" key="1">
    <source>
        <dbReference type="ARBA" id="ARBA00009353"/>
    </source>
</evidence>
<protein>
    <submittedName>
        <fullName evidence="4">NAD-dependent epimerase</fullName>
    </submittedName>
</protein>
<organism evidence="4 5">
    <name type="scientific">Dokdonia donghaensis DSW-1</name>
    <dbReference type="NCBI Taxonomy" id="1300343"/>
    <lineage>
        <taxon>Bacteria</taxon>
        <taxon>Pseudomonadati</taxon>
        <taxon>Bacteroidota</taxon>
        <taxon>Flavobacteriia</taxon>
        <taxon>Flavobacteriales</taxon>
        <taxon>Flavobacteriaceae</taxon>
        <taxon>Dokdonia</taxon>
    </lineage>
</organism>
<evidence type="ECO:0000313" key="4">
    <source>
        <dbReference type="EMBL" id="KGO07659.1"/>
    </source>
</evidence>
<dbReference type="Pfam" id="PF08338">
    <property type="entry name" value="DUF1731"/>
    <property type="match status" value="1"/>
</dbReference>
<dbReference type="PANTHER" id="PTHR11092:SF0">
    <property type="entry name" value="EPIMERASE FAMILY PROTEIN SDR39U1"/>
    <property type="match status" value="1"/>
</dbReference>
<dbReference type="Proteomes" id="UP000030140">
    <property type="component" value="Unassembled WGS sequence"/>
</dbReference>
<dbReference type="Gene3D" id="3.40.50.720">
    <property type="entry name" value="NAD(P)-binding Rossmann-like Domain"/>
    <property type="match status" value="1"/>
</dbReference>
<dbReference type="SUPFAM" id="SSF51735">
    <property type="entry name" value="NAD(P)-binding Rossmann-fold domains"/>
    <property type="match status" value="1"/>
</dbReference>
<dbReference type="RefSeq" id="WP_035327959.1">
    <property type="nucleotide sequence ID" value="NZ_CP015125.1"/>
</dbReference>
<proteinExistence type="inferred from homology"/>
<accession>A0A0A2GWJ9</accession>
<dbReference type="EMBL" id="JSAQ01000001">
    <property type="protein sequence ID" value="KGO07659.1"/>
    <property type="molecule type" value="Genomic_DNA"/>
</dbReference>
<dbReference type="InterPro" id="IPR010099">
    <property type="entry name" value="SDR39U1"/>
</dbReference>
<keyword evidence="5" id="KW-1185">Reference proteome</keyword>
<feature type="domain" description="DUF1731" evidence="3">
    <location>
        <begin position="258"/>
        <end position="304"/>
    </location>
</feature>
<dbReference type="KEGG" id="ddo:I597_1479"/>
<evidence type="ECO:0000313" key="5">
    <source>
        <dbReference type="Proteomes" id="UP000030140"/>
    </source>
</evidence>
<dbReference type="OrthoDB" id="9801773at2"/>
<comment type="similarity">
    <text evidence="1">Belongs to the NAD(P)-dependent epimerase/dehydratase family. SDR39U1 subfamily.</text>
</comment>
<dbReference type="NCBIfam" id="TIGR01777">
    <property type="entry name" value="yfcH"/>
    <property type="match status" value="1"/>
</dbReference>
<reference evidence="4 5" key="1">
    <citation type="submission" date="2014-10" db="EMBL/GenBank/DDBJ databases">
        <title>Draft genome sequence of the proteorhodopsin-containing marine bacterium Dokdonia donghaensis.</title>
        <authorList>
            <person name="Gomez-Consarnau L."/>
            <person name="Gonzalez J.M."/>
            <person name="Riedel T."/>
            <person name="Jaenicke S."/>
            <person name="Wagner-Doebler I."/>
            <person name="Fuhrman J.A."/>
        </authorList>
    </citation>
    <scope>NUCLEOTIDE SEQUENCE [LARGE SCALE GENOMIC DNA]</scope>
    <source>
        <strain evidence="4 5">DSW-1</strain>
    </source>
</reference>
<dbReference type="PANTHER" id="PTHR11092">
    <property type="entry name" value="SUGAR NUCLEOTIDE EPIMERASE RELATED"/>
    <property type="match status" value="1"/>
</dbReference>
<comment type="caution">
    <text evidence="4">The sequence shown here is derived from an EMBL/GenBank/DDBJ whole genome shotgun (WGS) entry which is preliminary data.</text>
</comment>
<dbReference type="AlphaFoldDB" id="A0A0A2GWJ9"/>
<evidence type="ECO:0000259" key="3">
    <source>
        <dbReference type="Pfam" id="PF08338"/>
    </source>
</evidence>
<dbReference type="InterPro" id="IPR001509">
    <property type="entry name" value="Epimerase_deHydtase"/>
</dbReference>
<dbReference type="Pfam" id="PF01370">
    <property type="entry name" value="Epimerase"/>
    <property type="match status" value="1"/>
</dbReference>
<dbReference type="InterPro" id="IPR036291">
    <property type="entry name" value="NAD(P)-bd_dom_sf"/>
</dbReference>
<name>A0A0A2GWJ9_9FLAO</name>
<dbReference type="InterPro" id="IPR013549">
    <property type="entry name" value="DUF1731"/>
</dbReference>
<gene>
    <name evidence="4" type="ORF">NV36_12990</name>
</gene>
<dbReference type="PATRIC" id="fig|1300343.5.peg.1487"/>